<sequence>MRTSLACLCSVSTTMKLFEARIVLLVFAVLCDVYCSDDLDGVPGLKAGEILDYQDVVTSFAVICEEREEYSECSGDSTCQKTCENMDQWGTMLCTRTKVCIGGCICKDGYVRDDYNGICVPENSCPKVRH</sequence>
<dbReference type="InterPro" id="IPR051368">
    <property type="entry name" value="SerProtInhib-TIL_Domain"/>
</dbReference>
<comment type="similarity">
    <text evidence="1">Belongs to the serine protease inhibitor-like (TIL domain-containing) family.</text>
</comment>
<evidence type="ECO:0000256" key="3">
    <source>
        <dbReference type="ARBA" id="ARBA00022900"/>
    </source>
</evidence>
<dbReference type="OrthoDB" id="6236007at2759"/>
<organism evidence="7">
    <name type="scientific">Ooceraea biroi</name>
    <name type="common">Clonal raider ant</name>
    <name type="synonym">Cerapachys biroi</name>
    <dbReference type="NCBI Taxonomy" id="2015173"/>
    <lineage>
        <taxon>Eukaryota</taxon>
        <taxon>Metazoa</taxon>
        <taxon>Ecdysozoa</taxon>
        <taxon>Arthropoda</taxon>
        <taxon>Hexapoda</taxon>
        <taxon>Insecta</taxon>
        <taxon>Pterygota</taxon>
        <taxon>Neoptera</taxon>
        <taxon>Endopterygota</taxon>
        <taxon>Hymenoptera</taxon>
        <taxon>Apocrita</taxon>
        <taxon>Aculeata</taxon>
        <taxon>Formicoidea</taxon>
        <taxon>Formicidae</taxon>
        <taxon>Dorylinae</taxon>
        <taxon>Ooceraea</taxon>
    </lineage>
</organism>
<keyword evidence="3" id="KW-0722">Serine protease inhibitor</keyword>
<dbReference type="PANTHER" id="PTHR23259">
    <property type="entry name" value="RIDDLE"/>
    <property type="match status" value="1"/>
</dbReference>
<gene>
    <name evidence="7" type="ORF">DMN91_010332</name>
</gene>
<evidence type="ECO:0000259" key="6">
    <source>
        <dbReference type="Pfam" id="PF01826"/>
    </source>
</evidence>
<proteinExistence type="inferred from homology"/>
<name>A0A3L8DDW0_OOCBI</name>
<comment type="caution">
    <text evidence="7">The sequence shown here is derived from an EMBL/GenBank/DDBJ whole genome shotgun (WGS) entry which is preliminary data.</text>
</comment>
<dbReference type="Gene3D" id="2.10.25.10">
    <property type="entry name" value="Laminin"/>
    <property type="match status" value="1"/>
</dbReference>
<dbReference type="InterPro" id="IPR036084">
    <property type="entry name" value="Ser_inhib-like_sf"/>
</dbReference>
<evidence type="ECO:0000256" key="5">
    <source>
        <dbReference type="SAM" id="SignalP"/>
    </source>
</evidence>
<dbReference type="GO" id="GO:0004867">
    <property type="term" value="F:serine-type endopeptidase inhibitor activity"/>
    <property type="evidence" value="ECO:0007669"/>
    <property type="project" value="UniProtKB-KW"/>
</dbReference>
<reference evidence="7" key="1">
    <citation type="journal article" date="2018" name="Genome Res.">
        <title>The genomic architecture and molecular evolution of ant odorant receptors.</title>
        <authorList>
            <person name="McKenzie S.K."/>
            <person name="Kronauer D.J.C."/>
        </authorList>
    </citation>
    <scope>NUCLEOTIDE SEQUENCE [LARGE SCALE GENOMIC DNA]</scope>
    <source>
        <strain evidence="7">Clonal line C1</strain>
    </source>
</reference>
<dbReference type="AlphaFoldDB" id="A0A3L8DDW0"/>
<dbReference type="CDD" id="cd19941">
    <property type="entry name" value="TIL"/>
    <property type="match status" value="1"/>
</dbReference>
<dbReference type="Proteomes" id="UP000279307">
    <property type="component" value="Chromosome 10"/>
</dbReference>
<dbReference type="SUPFAM" id="SSF57567">
    <property type="entry name" value="Serine protease inhibitors"/>
    <property type="match status" value="1"/>
</dbReference>
<reference evidence="7" key="2">
    <citation type="submission" date="2018-07" db="EMBL/GenBank/DDBJ databases">
        <authorList>
            <person name="Mckenzie S.K."/>
            <person name="Kronauer D.J.C."/>
        </authorList>
    </citation>
    <scope>NUCLEOTIDE SEQUENCE</scope>
    <source>
        <strain evidence="7">Clonal line C1</strain>
    </source>
</reference>
<protein>
    <recommendedName>
        <fullName evidence="6">TIL domain-containing protein</fullName>
    </recommendedName>
</protein>
<accession>A0A3L8DDW0</accession>
<dbReference type="EMBL" id="QOIP01000010">
    <property type="protein sequence ID" value="RLU18089.1"/>
    <property type="molecule type" value="Genomic_DNA"/>
</dbReference>
<keyword evidence="5" id="KW-0732">Signal</keyword>
<dbReference type="Pfam" id="PF01826">
    <property type="entry name" value="TIL"/>
    <property type="match status" value="1"/>
</dbReference>
<feature type="chain" id="PRO_5018253738" description="TIL domain-containing protein" evidence="5">
    <location>
        <begin position="36"/>
        <end position="130"/>
    </location>
</feature>
<evidence type="ECO:0000313" key="7">
    <source>
        <dbReference type="EMBL" id="RLU18089.1"/>
    </source>
</evidence>
<keyword evidence="2" id="KW-0646">Protease inhibitor</keyword>
<dbReference type="PANTHER" id="PTHR23259:SF70">
    <property type="entry name" value="ACCESSORY GLAND PROTEIN ACP62F-RELATED"/>
    <property type="match status" value="1"/>
</dbReference>
<dbReference type="InterPro" id="IPR002919">
    <property type="entry name" value="TIL_dom"/>
</dbReference>
<feature type="signal peptide" evidence="5">
    <location>
        <begin position="1"/>
        <end position="35"/>
    </location>
</feature>
<evidence type="ECO:0000256" key="4">
    <source>
        <dbReference type="ARBA" id="ARBA00023157"/>
    </source>
</evidence>
<keyword evidence="4" id="KW-1015">Disulfide bond</keyword>
<evidence type="ECO:0000256" key="2">
    <source>
        <dbReference type="ARBA" id="ARBA00022690"/>
    </source>
</evidence>
<evidence type="ECO:0000256" key="1">
    <source>
        <dbReference type="ARBA" id="ARBA00007611"/>
    </source>
</evidence>
<feature type="domain" description="TIL" evidence="6">
    <location>
        <begin position="64"/>
        <end position="125"/>
    </location>
</feature>